<protein>
    <submittedName>
        <fullName evidence="1">Uncharacterized protein</fullName>
    </submittedName>
</protein>
<sequence>MITSDLSSVELAKDYDSRVALMRVVFADAELNKDNIILDDGMGSKNFDGSALNRRFIKMNKLYQFNYGVAISKAASRNKVKNCCQPTLRQVAEFHGYEFSGKTAGGSYNRFWAEPIVNIESTALFDMVANIQKLLAHCNKFLEDGQFCVAKPSFFCDFSGILNAVDSTQFKSRYDKDISIAGAYLFCVYRSYFAVRSEVTSFDHDILRFINGRLNDLSKLETVLGEKLRQFTKIAELNAEDKLSEFCSEALLVKDFYDVLQPTLDKERHIWRQRIAMGLEDY</sequence>
<comment type="caution">
    <text evidence="1">The sequence shown here is derived from an EMBL/GenBank/DDBJ whole genome shotgun (WGS) entry which is preliminary data.</text>
</comment>
<dbReference type="Proteomes" id="UP000649232">
    <property type="component" value="Unassembled WGS sequence"/>
</dbReference>
<evidence type="ECO:0000313" key="1">
    <source>
        <dbReference type="EMBL" id="MBJ2135249.1"/>
    </source>
</evidence>
<evidence type="ECO:0000313" key="2">
    <source>
        <dbReference type="Proteomes" id="UP000649232"/>
    </source>
</evidence>
<dbReference type="EMBL" id="JAEILT010000002">
    <property type="protein sequence ID" value="MBJ2135249.1"/>
    <property type="molecule type" value="Genomic_DNA"/>
</dbReference>
<organism evidence="1 2">
    <name type="scientific">Paraglaciecola chathamensis</name>
    <dbReference type="NCBI Taxonomy" id="368405"/>
    <lineage>
        <taxon>Bacteria</taxon>
        <taxon>Pseudomonadati</taxon>
        <taxon>Pseudomonadota</taxon>
        <taxon>Gammaproteobacteria</taxon>
        <taxon>Alteromonadales</taxon>
        <taxon>Alteromonadaceae</taxon>
        <taxon>Paraglaciecola</taxon>
    </lineage>
</organism>
<dbReference type="RefSeq" id="WP_198823505.1">
    <property type="nucleotide sequence ID" value="NZ_JAEILT010000002.1"/>
</dbReference>
<accession>A0ABS0W8Z4</accession>
<name>A0ABS0W8Z4_9ALTE</name>
<gene>
    <name evidence="1" type="ORF">JEU11_02155</name>
</gene>
<proteinExistence type="predicted"/>
<reference evidence="1 2" key="1">
    <citation type="submission" date="2020-12" db="EMBL/GenBank/DDBJ databases">
        <title>Draft genome sequences of nine environmental bacterial isolates colonizing plastic.</title>
        <authorList>
            <person name="Borre I."/>
            <person name="Sonnenschein E.C."/>
        </authorList>
    </citation>
    <scope>NUCLEOTIDE SEQUENCE [LARGE SCALE GENOMIC DNA]</scope>
    <source>
        <strain evidence="1 2">IB30</strain>
    </source>
</reference>